<reference evidence="3" key="1">
    <citation type="submission" date="2022-11" db="UniProtKB">
        <authorList>
            <consortium name="WormBaseParasite"/>
        </authorList>
    </citation>
    <scope>IDENTIFICATION</scope>
</reference>
<sequence>MFRAQMNQMAMNPPRVLAKVRNFLPQFAAANEQLIQNNNHDNCASSSDSGISVERVEESEEETTETDYDSDDEKSDCEMSGPNDVEQRPQNIQFEILTFEEGSKVEAGNSNKDPSDEDEEISDEQERIPQAFKRKRKTVQEPGAKDKKPRLIEEL</sequence>
<evidence type="ECO:0000313" key="2">
    <source>
        <dbReference type="Proteomes" id="UP000887540"/>
    </source>
</evidence>
<evidence type="ECO:0000313" key="3">
    <source>
        <dbReference type="WBParaSite" id="ACRNAN_scaffold266.g12102.t1"/>
    </source>
</evidence>
<dbReference type="Proteomes" id="UP000887540">
    <property type="component" value="Unplaced"/>
</dbReference>
<accession>A0A914DI02</accession>
<feature type="compositionally biased region" description="Acidic residues" evidence="1">
    <location>
        <begin position="57"/>
        <end position="75"/>
    </location>
</feature>
<organism evidence="2 3">
    <name type="scientific">Acrobeloides nanus</name>
    <dbReference type="NCBI Taxonomy" id="290746"/>
    <lineage>
        <taxon>Eukaryota</taxon>
        <taxon>Metazoa</taxon>
        <taxon>Ecdysozoa</taxon>
        <taxon>Nematoda</taxon>
        <taxon>Chromadorea</taxon>
        <taxon>Rhabditida</taxon>
        <taxon>Tylenchina</taxon>
        <taxon>Cephalobomorpha</taxon>
        <taxon>Cephaloboidea</taxon>
        <taxon>Cephalobidae</taxon>
        <taxon>Acrobeloides</taxon>
    </lineage>
</organism>
<keyword evidence="2" id="KW-1185">Reference proteome</keyword>
<feature type="compositionally biased region" description="Polar residues" evidence="1">
    <location>
        <begin position="38"/>
        <end position="50"/>
    </location>
</feature>
<feature type="region of interest" description="Disordered" evidence="1">
    <location>
        <begin position="38"/>
        <end position="155"/>
    </location>
</feature>
<dbReference type="AlphaFoldDB" id="A0A914DI02"/>
<name>A0A914DI02_9BILA</name>
<proteinExistence type="predicted"/>
<feature type="compositionally biased region" description="Basic and acidic residues" evidence="1">
    <location>
        <begin position="143"/>
        <end position="155"/>
    </location>
</feature>
<dbReference type="WBParaSite" id="ACRNAN_scaffold266.g12102.t1">
    <property type="protein sequence ID" value="ACRNAN_scaffold266.g12102.t1"/>
    <property type="gene ID" value="ACRNAN_scaffold266.g12102"/>
</dbReference>
<protein>
    <submittedName>
        <fullName evidence="3">Uncharacterized protein</fullName>
    </submittedName>
</protein>
<evidence type="ECO:0000256" key="1">
    <source>
        <dbReference type="SAM" id="MobiDB-lite"/>
    </source>
</evidence>